<reference evidence="1" key="1">
    <citation type="submission" date="2018-05" db="EMBL/GenBank/DDBJ databases">
        <authorList>
            <person name="Lanie J.A."/>
            <person name="Ng W.-L."/>
            <person name="Kazmierczak K.M."/>
            <person name="Andrzejewski T.M."/>
            <person name="Davidsen T.M."/>
            <person name="Wayne K.J."/>
            <person name="Tettelin H."/>
            <person name="Glass J.I."/>
            <person name="Rusch D."/>
            <person name="Podicherti R."/>
            <person name="Tsui H.-C.T."/>
            <person name="Winkler M.E."/>
        </authorList>
    </citation>
    <scope>NUCLEOTIDE SEQUENCE</scope>
</reference>
<feature type="non-terminal residue" evidence="1">
    <location>
        <position position="80"/>
    </location>
</feature>
<name>A0A382IVL7_9ZZZZ</name>
<protein>
    <submittedName>
        <fullName evidence="1">Uncharacterized protein</fullName>
    </submittedName>
</protein>
<sequence>MKNTCAMLVSATLLPTVAFAQETTASNSKPTSDAAPLAFCSVEPVTFSSQALMPKGHVKVEANRTEIIQDTVALFSGNVD</sequence>
<proteinExistence type="predicted"/>
<evidence type="ECO:0000313" key="1">
    <source>
        <dbReference type="EMBL" id="SVC03349.1"/>
    </source>
</evidence>
<dbReference type="EMBL" id="UINC01069737">
    <property type="protein sequence ID" value="SVC03349.1"/>
    <property type="molecule type" value="Genomic_DNA"/>
</dbReference>
<dbReference type="AlphaFoldDB" id="A0A382IVL7"/>
<organism evidence="1">
    <name type="scientific">marine metagenome</name>
    <dbReference type="NCBI Taxonomy" id="408172"/>
    <lineage>
        <taxon>unclassified sequences</taxon>
        <taxon>metagenomes</taxon>
        <taxon>ecological metagenomes</taxon>
    </lineage>
</organism>
<gene>
    <name evidence="1" type="ORF">METZ01_LOCUS256203</name>
</gene>
<accession>A0A382IVL7</accession>